<evidence type="ECO:0000256" key="1">
    <source>
        <dbReference type="SAM" id="MobiDB-lite"/>
    </source>
</evidence>
<evidence type="ECO:0000313" key="3">
    <source>
        <dbReference type="EMBL" id="CAJ0567795.1"/>
    </source>
</evidence>
<organism evidence="3 4">
    <name type="scientific">Mesorhabditis spiculigera</name>
    <dbReference type="NCBI Taxonomy" id="96644"/>
    <lineage>
        <taxon>Eukaryota</taxon>
        <taxon>Metazoa</taxon>
        <taxon>Ecdysozoa</taxon>
        <taxon>Nematoda</taxon>
        <taxon>Chromadorea</taxon>
        <taxon>Rhabditida</taxon>
        <taxon>Rhabditina</taxon>
        <taxon>Rhabditomorpha</taxon>
        <taxon>Rhabditoidea</taxon>
        <taxon>Rhabditidae</taxon>
        <taxon>Mesorhabditinae</taxon>
        <taxon>Mesorhabditis</taxon>
    </lineage>
</organism>
<feature type="chain" id="PRO_5041251020" evidence="2">
    <location>
        <begin position="23"/>
        <end position="297"/>
    </location>
</feature>
<evidence type="ECO:0000256" key="2">
    <source>
        <dbReference type="SAM" id="SignalP"/>
    </source>
</evidence>
<reference evidence="3" key="1">
    <citation type="submission" date="2023-06" db="EMBL/GenBank/DDBJ databases">
        <authorList>
            <person name="Delattre M."/>
        </authorList>
    </citation>
    <scope>NUCLEOTIDE SEQUENCE</scope>
    <source>
        <strain evidence="3">AF72</strain>
    </source>
</reference>
<proteinExistence type="predicted"/>
<sequence>MFGVELLITIIHLAALVTCCRTKVQRKKATNVQDDHKGRRTSDERPKLDETLPTREDTFNKVKQFNVFEGLETIKMGIYNYLCSACVDVLPLAPVAATTTRKSESSTSTQPQTKGLAFVDEPHTASTAMSPFPCNAIAQHGSFALDHRFTAHLVLHLRLAVVILICILDSRLRRCARLRRRAPYCKHGDVSVPNAVAEHGSCFVYHGFSSYLLQHIRLLVIILIFILDHAGSRRYVGYAGAFAAQAHCRQQVQAPFHLYQPCWIRQREEGPSPGWQPGWGCPRTIYQLDKYDKHRAR</sequence>
<protein>
    <submittedName>
        <fullName evidence="3">Uncharacterized protein</fullName>
    </submittedName>
</protein>
<name>A0AA36CGA8_9BILA</name>
<keyword evidence="2" id="KW-0732">Signal</keyword>
<feature type="compositionally biased region" description="Basic and acidic residues" evidence="1">
    <location>
        <begin position="33"/>
        <end position="55"/>
    </location>
</feature>
<evidence type="ECO:0000313" key="4">
    <source>
        <dbReference type="Proteomes" id="UP001177023"/>
    </source>
</evidence>
<gene>
    <name evidence="3" type="ORF">MSPICULIGERA_LOCUS6332</name>
</gene>
<dbReference type="Proteomes" id="UP001177023">
    <property type="component" value="Unassembled WGS sequence"/>
</dbReference>
<feature type="signal peptide" evidence="2">
    <location>
        <begin position="1"/>
        <end position="22"/>
    </location>
</feature>
<feature type="non-terminal residue" evidence="3">
    <location>
        <position position="297"/>
    </location>
</feature>
<dbReference type="AlphaFoldDB" id="A0AA36CGA8"/>
<keyword evidence="4" id="KW-1185">Reference proteome</keyword>
<accession>A0AA36CGA8</accession>
<comment type="caution">
    <text evidence="3">The sequence shown here is derived from an EMBL/GenBank/DDBJ whole genome shotgun (WGS) entry which is preliminary data.</text>
</comment>
<dbReference type="EMBL" id="CATQJA010001569">
    <property type="protein sequence ID" value="CAJ0567795.1"/>
    <property type="molecule type" value="Genomic_DNA"/>
</dbReference>
<feature type="region of interest" description="Disordered" evidence="1">
    <location>
        <begin position="29"/>
        <end position="55"/>
    </location>
</feature>